<gene>
    <name evidence="2" type="ORF">P9H32_16040</name>
</gene>
<comment type="caution">
    <text evidence="2">The sequence shown here is derived from an EMBL/GenBank/DDBJ whole genome shotgun (WGS) entry which is preliminary data.</text>
</comment>
<protein>
    <submittedName>
        <fullName evidence="2">Uncharacterized protein</fullName>
    </submittedName>
</protein>
<name>A0ABU5N126_9BACT</name>
<dbReference type="Proteomes" id="UP001290861">
    <property type="component" value="Unassembled WGS sequence"/>
</dbReference>
<feature type="region of interest" description="Disordered" evidence="1">
    <location>
        <begin position="38"/>
        <end position="90"/>
    </location>
</feature>
<sequence>MTNTKAKIDLNTRIIELEGSEEFVTKYLNEFKQLIAEAEQSEPKTIRKKSTSTSTPAKKKTAPAKDNDGAKAPRKKRGAPNIKAEKYDIHGGDGTPSLKEFFDDKNPGRANGDRIAVIGYYITEILEKACFTEGQIEYSYKMLKLDRPGHLHQIMINNKNEKDYYEETESEEAGEWVMTRGGDIFVSDQLPKATV</sequence>
<dbReference type="RefSeq" id="WP_322609917.1">
    <property type="nucleotide sequence ID" value="NZ_JARVCO010000012.1"/>
</dbReference>
<evidence type="ECO:0000313" key="3">
    <source>
        <dbReference type="Proteomes" id="UP001290861"/>
    </source>
</evidence>
<reference evidence="2 3" key="1">
    <citation type="journal article" date="2024" name="Appl. Environ. Microbiol.">
        <title>Pontiella agarivorans sp. nov., a novel marine anaerobic bacterium capable of degrading macroalgal polysaccharides and fixing nitrogen.</title>
        <authorList>
            <person name="Liu N."/>
            <person name="Kivenson V."/>
            <person name="Peng X."/>
            <person name="Cui Z."/>
            <person name="Lankiewicz T.S."/>
            <person name="Gosselin K.M."/>
            <person name="English C.J."/>
            <person name="Blair E.M."/>
            <person name="O'Malley M.A."/>
            <person name="Valentine D.L."/>
        </authorList>
    </citation>
    <scope>NUCLEOTIDE SEQUENCE [LARGE SCALE GENOMIC DNA]</scope>
    <source>
        <strain evidence="2 3">NLcol2</strain>
    </source>
</reference>
<dbReference type="EMBL" id="JARVCO010000012">
    <property type="protein sequence ID" value="MDZ8120142.1"/>
    <property type="molecule type" value="Genomic_DNA"/>
</dbReference>
<organism evidence="2 3">
    <name type="scientific">Pontiella agarivorans</name>
    <dbReference type="NCBI Taxonomy" id="3038953"/>
    <lineage>
        <taxon>Bacteria</taxon>
        <taxon>Pseudomonadati</taxon>
        <taxon>Kiritimatiellota</taxon>
        <taxon>Kiritimatiellia</taxon>
        <taxon>Kiritimatiellales</taxon>
        <taxon>Pontiellaceae</taxon>
        <taxon>Pontiella</taxon>
    </lineage>
</organism>
<evidence type="ECO:0000256" key="1">
    <source>
        <dbReference type="SAM" id="MobiDB-lite"/>
    </source>
</evidence>
<keyword evidence="3" id="KW-1185">Reference proteome</keyword>
<evidence type="ECO:0000313" key="2">
    <source>
        <dbReference type="EMBL" id="MDZ8120142.1"/>
    </source>
</evidence>
<proteinExistence type="predicted"/>
<accession>A0ABU5N126</accession>